<dbReference type="GO" id="GO:0016757">
    <property type="term" value="F:glycosyltransferase activity"/>
    <property type="evidence" value="ECO:0007669"/>
    <property type="project" value="UniProtKB-KW"/>
</dbReference>
<reference evidence="6" key="1">
    <citation type="submission" date="2019-11" db="EMBL/GenBank/DDBJ databases">
        <authorList>
            <person name="Feng L."/>
        </authorList>
    </citation>
    <scope>NUCLEOTIDE SEQUENCE</scope>
    <source>
        <strain evidence="6">PclaraLFYP37</strain>
    </source>
</reference>
<organism evidence="6">
    <name type="scientific">Paraprevotella clara</name>
    <dbReference type="NCBI Taxonomy" id="454154"/>
    <lineage>
        <taxon>Bacteria</taxon>
        <taxon>Pseudomonadati</taxon>
        <taxon>Bacteroidota</taxon>
        <taxon>Bacteroidia</taxon>
        <taxon>Bacteroidales</taxon>
        <taxon>Prevotellaceae</taxon>
        <taxon>Paraprevotella</taxon>
    </lineage>
</organism>
<feature type="domain" description="Glycosyltransferase 2-like" evidence="5">
    <location>
        <begin position="6"/>
        <end position="125"/>
    </location>
</feature>
<dbReference type="PANTHER" id="PTHR43179">
    <property type="entry name" value="RHAMNOSYLTRANSFERASE WBBL"/>
    <property type="match status" value="1"/>
</dbReference>
<keyword evidence="4" id="KW-0812">Transmembrane</keyword>
<keyword evidence="4" id="KW-1133">Transmembrane helix</keyword>
<dbReference type="PANTHER" id="PTHR43179:SF12">
    <property type="entry name" value="GALACTOFURANOSYLTRANSFERASE GLFT2"/>
    <property type="match status" value="1"/>
</dbReference>
<evidence type="ECO:0000259" key="5">
    <source>
        <dbReference type="Pfam" id="PF00535"/>
    </source>
</evidence>
<keyword evidence="2" id="KW-0328">Glycosyltransferase</keyword>
<evidence type="ECO:0000256" key="4">
    <source>
        <dbReference type="SAM" id="Phobius"/>
    </source>
</evidence>
<comment type="similarity">
    <text evidence="1">Belongs to the glycosyltransferase 2 family.</text>
</comment>
<keyword evidence="4" id="KW-0472">Membrane</keyword>
<accession>A0A6N3GTY3</accession>
<feature type="transmembrane region" description="Helical" evidence="4">
    <location>
        <begin position="253"/>
        <end position="275"/>
    </location>
</feature>
<evidence type="ECO:0000256" key="2">
    <source>
        <dbReference type="ARBA" id="ARBA00022676"/>
    </source>
</evidence>
<dbReference type="RefSeq" id="WP_270651476.1">
    <property type="nucleotide sequence ID" value="NZ_CACRUT010000031.1"/>
</dbReference>
<name>A0A6N3GTY3_9BACT</name>
<gene>
    <name evidence="6" type="ORF">PCLFYP37_00609</name>
</gene>
<keyword evidence="3 6" id="KW-0808">Transferase</keyword>
<protein>
    <submittedName>
        <fullName evidence="6">Glycosyl transferase family 2</fullName>
    </submittedName>
</protein>
<dbReference type="Pfam" id="PF00535">
    <property type="entry name" value="Glycos_transf_2"/>
    <property type="match status" value="1"/>
</dbReference>
<evidence type="ECO:0000256" key="3">
    <source>
        <dbReference type="ARBA" id="ARBA00022679"/>
    </source>
</evidence>
<evidence type="ECO:0000256" key="1">
    <source>
        <dbReference type="ARBA" id="ARBA00006739"/>
    </source>
</evidence>
<sequence length="318" mass="36366">MIDVAIVIVCMNNLKNLYPCLESIRKYTSVTYETLVVAYLFTPDNLRKAKEDFPWVTFIESNEIRGFSENNNLALRQAKGKYCFVVNDDTEMTMPTIDILVATIETLPEQVAIVSPTLVGADGRVQVCGVPPINWKTALLEKLHLWHRNKQDKYVNKKGVFKSYNIIGAAFLIKTEVFRKAGWFDERYFFCPEDIALSTTLNKMGYECYVNDDAKIVHYEGMSGKSLSYIQTATKPAARRGSIIFFSGGKRSLAFLIKVLYTSLTLMSFVVHFCIGMTSKRPNKYYILSLGEWNIIKTSFSNATPKDLFIKYYNKIKR</sequence>
<evidence type="ECO:0000313" key="6">
    <source>
        <dbReference type="EMBL" id="VYU67795.1"/>
    </source>
</evidence>
<dbReference type="Gene3D" id="3.90.550.10">
    <property type="entry name" value="Spore Coat Polysaccharide Biosynthesis Protein SpsA, Chain A"/>
    <property type="match status" value="1"/>
</dbReference>
<dbReference type="InterPro" id="IPR029044">
    <property type="entry name" value="Nucleotide-diphossugar_trans"/>
</dbReference>
<dbReference type="InterPro" id="IPR001173">
    <property type="entry name" value="Glyco_trans_2-like"/>
</dbReference>
<proteinExistence type="inferred from homology"/>
<dbReference type="SUPFAM" id="SSF53448">
    <property type="entry name" value="Nucleotide-diphospho-sugar transferases"/>
    <property type="match status" value="1"/>
</dbReference>
<dbReference type="EMBL" id="CACRUT010000031">
    <property type="protein sequence ID" value="VYU67795.1"/>
    <property type="molecule type" value="Genomic_DNA"/>
</dbReference>
<dbReference type="AlphaFoldDB" id="A0A6N3GTY3"/>